<feature type="transmembrane region" description="Helical" evidence="1">
    <location>
        <begin position="257"/>
        <end position="274"/>
    </location>
</feature>
<evidence type="ECO:0000256" key="1">
    <source>
        <dbReference type="SAM" id="Phobius"/>
    </source>
</evidence>
<feature type="transmembrane region" description="Helical" evidence="1">
    <location>
        <begin position="12"/>
        <end position="32"/>
    </location>
</feature>
<evidence type="ECO:0008006" key="4">
    <source>
        <dbReference type="Google" id="ProtNLM"/>
    </source>
</evidence>
<feature type="transmembrane region" description="Helical" evidence="1">
    <location>
        <begin position="195"/>
        <end position="214"/>
    </location>
</feature>
<evidence type="ECO:0000313" key="2">
    <source>
        <dbReference type="EMBL" id="GGC23348.1"/>
    </source>
</evidence>
<dbReference type="Proteomes" id="UP000637769">
    <property type="component" value="Unassembled WGS sequence"/>
</dbReference>
<dbReference type="InterPro" id="IPR018674">
    <property type="entry name" value="DUF2142_membrane"/>
</dbReference>
<feature type="transmembrane region" description="Helical" evidence="1">
    <location>
        <begin position="338"/>
        <end position="359"/>
    </location>
</feature>
<keyword evidence="1" id="KW-0472">Membrane</keyword>
<sequence length="465" mass="51124">MRLFLKTGLTVQMSLLYVFFASLMAMACVLLTPPGQTPDERNHFARLTQISQGGFIAIKKGTKDAGGYLPTGIPSESELLNSLRFNPKAKVSSEELLALSERHWSREKTWVSFPNTAIYAPITYLPGALATFVARHTRATILQTSYAIRTVNAICAIALCALGMALARRGALYLAVLASFPMVVALGASCSQDGILIGLAIVTAALLTRLDTINPGSSRFWLGMTSLFAILAVSKPPLLLCSLIPLGYMARAHRWRYVLPFAVSLLAFLFWQKFGLNPAKIQFLDGSGTSDSGQVHWVLTHPAALPALALHTLQAHIRHNIHEFFGVLGWLDTVFPNWFYGISYITITASFYFCIYPAFRHKSVRQSNRVVFLAIFFVLLAIGAVYFSLYVIWTPVGAPVIDGVQGRYFLPIAPFLALIFPKVSVEGQVASSLRIHQIAMLALGLFLAIDMVTLTCVLASRYWLA</sequence>
<reference evidence="3" key="1">
    <citation type="journal article" date="2019" name="Int. J. Syst. Evol. Microbiol.">
        <title>The Global Catalogue of Microorganisms (GCM) 10K type strain sequencing project: providing services to taxonomists for standard genome sequencing and annotation.</title>
        <authorList>
            <consortium name="The Broad Institute Genomics Platform"/>
            <consortium name="The Broad Institute Genome Sequencing Center for Infectious Disease"/>
            <person name="Wu L."/>
            <person name="Ma J."/>
        </authorList>
    </citation>
    <scope>NUCLEOTIDE SEQUENCE [LARGE SCALE GENOMIC DNA]</scope>
    <source>
        <strain evidence="3">CCM 7132</strain>
    </source>
</reference>
<dbReference type="Pfam" id="PF09913">
    <property type="entry name" value="DUF2142"/>
    <property type="match status" value="1"/>
</dbReference>
<feature type="transmembrane region" description="Helical" evidence="1">
    <location>
        <begin position="116"/>
        <end position="134"/>
    </location>
</feature>
<gene>
    <name evidence="2" type="ORF">GCM10007207_05830</name>
</gene>
<proteinExistence type="predicted"/>
<protein>
    <recommendedName>
        <fullName evidence="4">DUF2142 domain-containing protein</fullName>
    </recommendedName>
</protein>
<dbReference type="PROSITE" id="PS51257">
    <property type="entry name" value="PROKAR_LIPOPROTEIN"/>
    <property type="match status" value="1"/>
</dbReference>
<feature type="transmembrane region" description="Helical" evidence="1">
    <location>
        <begin position="408"/>
        <end position="425"/>
    </location>
</feature>
<organism evidence="2 3">
    <name type="scientific">Asaia siamensis</name>
    <dbReference type="NCBI Taxonomy" id="110479"/>
    <lineage>
        <taxon>Bacteria</taxon>
        <taxon>Pseudomonadati</taxon>
        <taxon>Pseudomonadota</taxon>
        <taxon>Alphaproteobacteria</taxon>
        <taxon>Acetobacterales</taxon>
        <taxon>Acetobacteraceae</taxon>
        <taxon>Asaia</taxon>
    </lineage>
</organism>
<feature type="transmembrane region" description="Helical" evidence="1">
    <location>
        <begin position="220"/>
        <end position="245"/>
    </location>
</feature>
<name>A0ABQ1LJZ4_9PROT</name>
<keyword evidence="1" id="KW-0812">Transmembrane</keyword>
<feature type="transmembrane region" description="Helical" evidence="1">
    <location>
        <begin position="371"/>
        <end position="393"/>
    </location>
</feature>
<feature type="transmembrane region" description="Helical" evidence="1">
    <location>
        <begin position="437"/>
        <end position="464"/>
    </location>
</feature>
<feature type="transmembrane region" description="Helical" evidence="1">
    <location>
        <begin position="171"/>
        <end position="188"/>
    </location>
</feature>
<evidence type="ECO:0000313" key="3">
    <source>
        <dbReference type="Proteomes" id="UP000637769"/>
    </source>
</evidence>
<keyword evidence="1" id="KW-1133">Transmembrane helix</keyword>
<keyword evidence="3" id="KW-1185">Reference proteome</keyword>
<accession>A0ABQ1LJZ4</accession>
<comment type="caution">
    <text evidence="2">The sequence shown here is derived from an EMBL/GenBank/DDBJ whole genome shotgun (WGS) entry which is preliminary data.</text>
</comment>
<feature type="transmembrane region" description="Helical" evidence="1">
    <location>
        <begin position="146"/>
        <end position="165"/>
    </location>
</feature>
<dbReference type="EMBL" id="BMCH01000001">
    <property type="protein sequence ID" value="GGC23348.1"/>
    <property type="molecule type" value="Genomic_DNA"/>
</dbReference>